<protein>
    <submittedName>
        <fullName evidence="2">Uncharacterized protein</fullName>
    </submittedName>
</protein>
<keyword evidence="3" id="KW-1185">Reference proteome</keyword>
<evidence type="ECO:0000256" key="1">
    <source>
        <dbReference type="SAM" id="Phobius"/>
    </source>
</evidence>
<feature type="transmembrane region" description="Helical" evidence="1">
    <location>
        <begin position="62"/>
        <end position="83"/>
    </location>
</feature>
<feature type="transmembrane region" description="Helical" evidence="1">
    <location>
        <begin position="141"/>
        <end position="162"/>
    </location>
</feature>
<proteinExistence type="predicted"/>
<organism evidence="2 3">
    <name type="scientific">Teichococcus wenyumeiae</name>
    <dbReference type="NCBI Taxonomy" id="2478470"/>
    <lineage>
        <taxon>Bacteria</taxon>
        <taxon>Pseudomonadati</taxon>
        <taxon>Pseudomonadota</taxon>
        <taxon>Alphaproteobacteria</taxon>
        <taxon>Acetobacterales</taxon>
        <taxon>Roseomonadaceae</taxon>
        <taxon>Roseomonas</taxon>
    </lineage>
</organism>
<feature type="transmembrane region" description="Helical" evidence="1">
    <location>
        <begin position="168"/>
        <end position="187"/>
    </location>
</feature>
<reference evidence="2 3" key="1">
    <citation type="submission" date="2018-10" db="EMBL/GenBank/DDBJ databases">
        <title>Roseomonas sp. nov., isolated from feces of Tibetan antelopes in the Qinghai-Tibet plateau, China.</title>
        <authorList>
            <person name="Tian Z."/>
        </authorList>
    </citation>
    <scope>NUCLEOTIDE SEQUENCE [LARGE SCALE GENOMIC DNA]</scope>
    <source>
        <strain evidence="2 3">Z23</strain>
    </source>
</reference>
<evidence type="ECO:0000313" key="3">
    <source>
        <dbReference type="Proteomes" id="UP000274097"/>
    </source>
</evidence>
<accession>A0ABX9VK23</accession>
<name>A0ABX9VK23_9PROT</name>
<comment type="caution">
    <text evidence="2">The sequence shown here is derived from an EMBL/GenBank/DDBJ whole genome shotgun (WGS) entry which is preliminary data.</text>
</comment>
<sequence>MPGGVPPRMASAGPWGRLLRHVAPALPLAGGALAMRLLDRPGPAALLAAGAVALSLGRRLGLGARLALAAALGALALACAAWPERMALLARLLPVAGDLLLAAHFGATLRPGREPLISRYTRHDAGSRLAECAGYTRGLTWLWTLLFLAVAPLHAAALLGLPPFPAPVAAPLVLGLTAAVMLAFFLGEHVIRTLRFPQFGIATPARTLRAVLAATLAHHA</sequence>
<keyword evidence="1" id="KW-1133">Transmembrane helix</keyword>
<dbReference type="Proteomes" id="UP000274097">
    <property type="component" value="Unassembled WGS sequence"/>
</dbReference>
<keyword evidence="1" id="KW-0472">Membrane</keyword>
<gene>
    <name evidence="2" type="ORF">EBE87_10270</name>
</gene>
<keyword evidence="1" id="KW-0812">Transmembrane</keyword>
<evidence type="ECO:0000313" key="2">
    <source>
        <dbReference type="EMBL" id="RMI25000.1"/>
    </source>
</evidence>
<dbReference type="EMBL" id="RFLX01000006">
    <property type="protein sequence ID" value="RMI25000.1"/>
    <property type="molecule type" value="Genomic_DNA"/>
</dbReference>